<organism evidence="7 8">
    <name type="scientific">Saccoglossus kowalevskii</name>
    <name type="common">Acorn worm</name>
    <dbReference type="NCBI Taxonomy" id="10224"/>
    <lineage>
        <taxon>Eukaryota</taxon>
        <taxon>Metazoa</taxon>
        <taxon>Hemichordata</taxon>
        <taxon>Enteropneusta</taxon>
        <taxon>Harrimaniidae</taxon>
        <taxon>Saccoglossus</taxon>
    </lineage>
</organism>
<evidence type="ECO:0000256" key="2">
    <source>
        <dbReference type="ARBA" id="ARBA00006840"/>
    </source>
</evidence>
<dbReference type="Gene3D" id="1.10.1450.10">
    <property type="entry name" value="Tetraspanin"/>
    <property type="match status" value="1"/>
</dbReference>
<dbReference type="PROSITE" id="PS00421">
    <property type="entry name" value="TM4_1"/>
    <property type="match status" value="1"/>
</dbReference>
<feature type="transmembrane region" description="Helical" evidence="6">
    <location>
        <begin position="205"/>
        <end position="227"/>
    </location>
</feature>
<accession>A0ABM0GT92</accession>
<comment type="subcellular location">
    <subcellularLocation>
        <location evidence="1 6">Membrane</location>
        <topology evidence="1 6">Multi-pass membrane protein</topology>
    </subcellularLocation>
</comment>
<keyword evidence="7" id="KW-1185">Reference proteome</keyword>
<dbReference type="InterPro" id="IPR008952">
    <property type="entry name" value="Tetraspanin_EC2_sf"/>
</dbReference>
<dbReference type="Proteomes" id="UP000694865">
    <property type="component" value="Unplaced"/>
</dbReference>
<feature type="transmembrane region" description="Helical" evidence="6">
    <location>
        <begin position="54"/>
        <end position="75"/>
    </location>
</feature>
<evidence type="ECO:0000256" key="1">
    <source>
        <dbReference type="ARBA" id="ARBA00004141"/>
    </source>
</evidence>
<keyword evidence="5 6" id="KW-0472">Membrane</keyword>
<keyword evidence="4 6" id="KW-1133">Transmembrane helix</keyword>
<dbReference type="PRINTS" id="PR00259">
    <property type="entry name" value="TMFOUR"/>
</dbReference>
<keyword evidence="3 6" id="KW-0812">Transmembrane</keyword>
<evidence type="ECO:0000256" key="6">
    <source>
        <dbReference type="RuleBase" id="RU361218"/>
    </source>
</evidence>
<dbReference type="PIRSF" id="PIRSF002419">
    <property type="entry name" value="Tetraspanin"/>
    <property type="match status" value="1"/>
</dbReference>
<protein>
    <recommendedName>
        <fullName evidence="6">Tetraspanin</fullName>
    </recommendedName>
</protein>
<name>A0ABM0GT92_SACKO</name>
<dbReference type="RefSeq" id="XP_002736864.1">
    <property type="nucleotide sequence ID" value="XM_002736818.2"/>
</dbReference>
<dbReference type="InterPro" id="IPR000301">
    <property type="entry name" value="Tetraspanin_animals"/>
</dbReference>
<evidence type="ECO:0000313" key="7">
    <source>
        <dbReference type="Proteomes" id="UP000694865"/>
    </source>
</evidence>
<dbReference type="GeneID" id="100377233"/>
<evidence type="ECO:0000256" key="3">
    <source>
        <dbReference type="ARBA" id="ARBA00022692"/>
    </source>
</evidence>
<feature type="transmembrane region" description="Helical" evidence="6">
    <location>
        <begin position="12"/>
        <end position="34"/>
    </location>
</feature>
<dbReference type="PANTHER" id="PTHR19282:SF456">
    <property type="entry name" value="CD63 MOLECULE"/>
    <property type="match status" value="1"/>
</dbReference>
<dbReference type="InterPro" id="IPR018499">
    <property type="entry name" value="Tetraspanin/Peripherin"/>
</dbReference>
<dbReference type="PANTHER" id="PTHR19282">
    <property type="entry name" value="TETRASPANIN"/>
    <property type="match status" value="1"/>
</dbReference>
<evidence type="ECO:0000256" key="5">
    <source>
        <dbReference type="ARBA" id="ARBA00023136"/>
    </source>
</evidence>
<feature type="transmembrane region" description="Helical" evidence="6">
    <location>
        <begin position="82"/>
        <end position="106"/>
    </location>
</feature>
<evidence type="ECO:0000313" key="8">
    <source>
        <dbReference type="RefSeq" id="XP_002736864.1"/>
    </source>
</evidence>
<sequence>MVEGGMKIVKYLVFFFNFLFWVCGLALIVVGALAQVKYSEYTDITGGLFAGLPIYLIIIGCIISVVGFLGCCGAIKENYCMITTFAVILIIILILEIAAVIAGYILQDEIYDAVNEGLTDSMDDYVDENPAAVEAYDNLQEEFKCCGANNYTDWESAYNETNVVPDSCCKNITAGCGTDYTLSEIWQDGCTEKLEDALIDNFEKIAGVAIAIAVVELLGIICACCLMRSIKSEYEVV</sequence>
<dbReference type="InterPro" id="IPR018503">
    <property type="entry name" value="Tetraspanin_CS"/>
</dbReference>
<proteinExistence type="inferred from homology"/>
<evidence type="ECO:0000256" key="4">
    <source>
        <dbReference type="ARBA" id="ARBA00022989"/>
    </source>
</evidence>
<dbReference type="SUPFAM" id="SSF48652">
    <property type="entry name" value="Tetraspanin"/>
    <property type="match status" value="1"/>
</dbReference>
<comment type="similarity">
    <text evidence="2 6">Belongs to the tetraspanin (TM4SF) family.</text>
</comment>
<reference evidence="8" key="1">
    <citation type="submission" date="2025-08" db="UniProtKB">
        <authorList>
            <consortium name="RefSeq"/>
        </authorList>
    </citation>
    <scope>IDENTIFICATION</scope>
    <source>
        <tissue evidence="8">Testes</tissue>
    </source>
</reference>
<dbReference type="Pfam" id="PF00335">
    <property type="entry name" value="Tetraspanin"/>
    <property type="match status" value="1"/>
</dbReference>
<gene>
    <name evidence="8" type="primary">LOC100377233</name>
</gene>